<reference evidence="6" key="1">
    <citation type="submission" date="2019-04" db="EMBL/GenBank/DDBJ databases">
        <title>Sequencing of skin fungus with MAO and IRED activity.</title>
        <authorList>
            <person name="Marsaioli A.J."/>
            <person name="Bonatto J.M.C."/>
            <person name="Reis Junior O."/>
        </authorList>
    </citation>
    <scope>NUCLEOTIDE SEQUENCE</scope>
    <source>
        <strain evidence="6">30M1</strain>
    </source>
</reference>
<dbReference type="PANTHER" id="PTHR46331">
    <property type="entry name" value="VALACYCLOVIR HYDROLASE"/>
    <property type="match status" value="1"/>
</dbReference>
<name>A0A9P4TL44_CURKU</name>
<dbReference type="Pfam" id="PF00561">
    <property type="entry name" value="Abhydrolase_1"/>
    <property type="match status" value="1"/>
</dbReference>
<comment type="similarity">
    <text evidence="2">Belongs to the AB hydrolase superfamily. AKT2 hydrolase family.</text>
</comment>
<dbReference type="SUPFAM" id="SSF53474">
    <property type="entry name" value="alpha/beta-Hydrolases"/>
    <property type="match status" value="1"/>
</dbReference>
<comment type="subcellular location">
    <subcellularLocation>
        <location evidence="1">Peroxisome</location>
    </subcellularLocation>
</comment>
<sequence length="276" mass="30316">MPHLTVPGAVLHYEVFGAGTPLLIFIPGADGRGSIFHPAAKLLETYYTTVCWDRRGYSQSYLVGAQDFQHRLQTDADDAHRLIQHLSPKSGATVFGTSSGAIVAQQLLSTHPESVEKLISHEPPSFSLLPHEKQVQARGLMDHVYNTYRSQGYESAMGVFTSALSDGPEAEIMRSCMDAKRGDEIRANCLFFFEFELRQYTGAGVDIEGLRGSRDKLVLVAGEESGDGPIVQPMRVLSEELQVQVLKVPGGHVGHVADPAAFVRRLLDLLDNIRDE</sequence>
<dbReference type="InterPro" id="IPR000073">
    <property type="entry name" value="AB_hydrolase_1"/>
</dbReference>
<dbReference type="OrthoDB" id="408373at2759"/>
<keyword evidence="7" id="KW-1185">Reference proteome</keyword>
<evidence type="ECO:0000313" key="6">
    <source>
        <dbReference type="EMBL" id="KAF3007633.1"/>
    </source>
</evidence>
<proteinExistence type="inferred from homology"/>
<evidence type="ECO:0000256" key="4">
    <source>
        <dbReference type="ARBA" id="ARBA00023140"/>
    </source>
</evidence>
<accession>A0A9P4TL44</accession>
<dbReference type="GO" id="GO:0017171">
    <property type="term" value="F:serine hydrolase activity"/>
    <property type="evidence" value="ECO:0007669"/>
    <property type="project" value="TreeGrafter"/>
</dbReference>
<gene>
    <name evidence="6" type="ORF">E8E13_008401</name>
</gene>
<comment type="caution">
    <text evidence="6">The sequence shown here is derived from an EMBL/GenBank/DDBJ whole genome shotgun (WGS) entry which is preliminary data.</text>
</comment>
<feature type="domain" description="AB hydrolase-1" evidence="5">
    <location>
        <begin position="21"/>
        <end position="164"/>
    </location>
</feature>
<dbReference type="Gene3D" id="3.40.50.1820">
    <property type="entry name" value="alpha/beta hydrolase"/>
    <property type="match status" value="1"/>
</dbReference>
<protein>
    <recommendedName>
        <fullName evidence="5">AB hydrolase-1 domain-containing protein</fullName>
    </recommendedName>
</protein>
<evidence type="ECO:0000256" key="3">
    <source>
        <dbReference type="ARBA" id="ARBA00023026"/>
    </source>
</evidence>
<dbReference type="AlphaFoldDB" id="A0A9P4TL44"/>
<dbReference type="InterPro" id="IPR029058">
    <property type="entry name" value="AB_hydrolase_fold"/>
</dbReference>
<organism evidence="6 7">
    <name type="scientific">Curvularia kusanoi</name>
    <name type="common">Cochliobolus kusanoi</name>
    <dbReference type="NCBI Taxonomy" id="90978"/>
    <lineage>
        <taxon>Eukaryota</taxon>
        <taxon>Fungi</taxon>
        <taxon>Dikarya</taxon>
        <taxon>Ascomycota</taxon>
        <taxon>Pezizomycotina</taxon>
        <taxon>Dothideomycetes</taxon>
        <taxon>Pleosporomycetidae</taxon>
        <taxon>Pleosporales</taxon>
        <taxon>Pleosporineae</taxon>
        <taxon>Pleosporaceae</taxon>
        <taxon>Curvularia</taxon>
    </lineage>
</organism>
<evidence type="ECO:0000256" key="1">
    <source>
        <dbReference type="ARBA" id="ARBA00004275"/>
    </source>
</evidence>
<evidence type="ECO:0000313" key="7">
    <source>
        <dbReference type="Proteomes" id="UP000801428"/>
    </source>
</evidence>
<evidence type="ECO:0000259" key="5">
    <source>
        <dbReference type="Pfam" id="PF00561"/>
    </source>
</evidence>
<dbReference type="PANTHER" id="PTHR46331:SF2">
    <property type="entry name" value="VALACYCLOVIR HYDROLASE"/>
    <property type="match status" value="1"/>
</dbReference>
<evidence type="ECO:0000256" key="2">
    <source>
        <dbReference type="ARBA" id="ARBA00005668"/>
    </source>
</evidence>
<keyword evidence="3" id="KW-0843">Virulence</keyword>
<dbReference type="GO" id="GO:0005777">
    <property type="term" value="C:peroxisome"/>
    <property type="evidence" value="ECO:0007669"/>
    <property type="project" value="UniProtKB-SubCell"/>
</dbReference>
<dbReference type="EMBL" id="SWKU01000004">
    <property type="protein sequence ID" value="KAF3007633.1"/>
    <property type="molecule type" value="Genomic_DNA"/>
</dbReference>
<dbReference type="Proteomes" id="UP000801428">
    <property type="component" value="Unassembled WGS sequence"/>
</dbReference>
<keyword evidence="4" id="KW-0576">Peroxisome</keyword>